<protein>
    <submittedName>
        <fullName evidence="1">Uncharacterized protein</fullName>
    </submittedName>
</protein>
<reference evidence="1" key="1">
    <citation type="submission" date="2018-07" db="EMBL/GenBank/DDBJ databases">
        <authorList>
            <consortium name="PulseNet: The National Subtyping Network for Foodborne Disease Surveillance"/>
            <person name="Tarr C.L."/>
            <person name="Trees E."/>
            <person name="Katz L.S."/>
            <person name="Carleton-Romer H.A."/>
            <person name="Stroika S."/>
            <person name="Kucerova Z."/>
            <person name="Roache K.F."/>
            <person name="Sabol A.L."/>
            <person name="Besser J."/>
            <person name="Gerner-Smidt P."/>
        </authorList>
    </citation>
    <scope>NUCLEOTIDE SEQUENCE</scope>
    <source>
        <strain evidence="1">PNUSAS015592</strain>
    </source>
</reference>
<comment type="caution">
    <text evidence="1">The sequence shown here is derived from an EMBL/GenBank/DDBJ whole genome shotgun (WGS) entry which is preliminary data.</text>
</comment>
<proteinExistence type="predicted"/>
<dbReference type="AlphaFoldDB" id="A0A629IBI4"/>
<name>A0A629IBI4_SALER</name>
<sequence>MKQLPTCAEAKAHAKYLSRSLNINLSYARDAVALRYNCHNWSELSTVFGQLSDKYMSCYGLASREEKRVFSQLLAPYIAELQNAIHPDRHVPESLIRKIAEGHISRVSGKVMSAVIRECEDFPPTTVKDIIELLEFYDEMASRVLAGHHKQIPTNNPWLEPWVFGVRFYAYYHFNGKQVTILSREWDLDIHDAYLPHSRDRVFSRPWFQDYMIGYLAYLVKQFTGLGYDGTVKICCINNYSALDYHQKKAAPYGRVGLNHLYRELLNRGGEEKWSFSQNGHKHDFGIELPFATLTSLKKGRK</sequence>
<gene>
    <name evidence="1" type="ORF">CEJ09_02175</name>
</gene>
<accession>A0A629IBI4</accession>
<organism evidence="1">
    <name type="scientific">Salmonella enterica</name>
    <name type="common">Salmonella choleraesuis</name>
    <dbReference type="NCBI Taxonomy" id="28901"/>
    <lineage>
        <taxon>Bacteria</taxon>
        <taxon>Pseudomonadati</taxon>
        <taxon>Pseudomonadota</taxon>
        <taxon>Gammaproteobacteria</taxon>
        <taxon>Enterobacterales</taxon>
        <taxon>Enterobacteriaceae</taxon>
        <taxon>Salmonella</taxon>
    </lineage>
</organism>
<dbReference type="EMBL" id="AAGWQQ010000003">
    <property type="protein sequence ID" value="EBS7980664.1"/>
    <property type="molecule type" value="Genomic_DNA"/>
</dbReference>
<evidence type="ECO:0000313" key="1">
    <source>
        <dbReference type="EMBL" id="EBS7980664.1"/>
    </source>
</evidence>